<keyword evidence="4" id="KW-1185">Reference proteome</keyword>
<dbReference type="RefSeq" id="WP_306932355.1">
    <property type="nucleotide sequence ID" value="NZ_JAUTBL010000002.1"/>
</dbReference>
<proteinExistence type="predicted"/>
<comment type="caution">
    <text evidence="3">The sequence shown here is derived from an EMBL/GenBank/DDBJ whole genome shotgun (WGS) entry which is preliminary data.</text>
</comment>
<keyword evidence="1" id="KW-0732">Signal</keyword>
<feature type="signal peptide" evidence="1">
    <location>
        <begin position="1"/>
        <end position="17"/>
    </location>
</feature>
<dbReference type="EMBL" id="JAVIZC010000003">
    <property type="protein sequence ID" value="MDR6102086.1"/>
    <property type="molecule type" value="Genomic_DNA"/>
</dbReference>
<gene>
    <name evidence="3" type="ORF">QE369_002283</name>
    <name evidence="2" type="ORF">QE408_002958</name>
</gene>
<keyword evidence="3" id="KW-0560">Oxidoreductase</keyword>
<dbReference type="Proteomes" id="UP001255601">
    <property type="component" value="Unassembled WGS sequence"/>
</dbReference>
<evidence type="ECO:0000313" key="5">
    <source>
        <dbReference type="Proteomes" id="UP001255601"/>
    </source>
</evidence>
<name>A0AAJ2ERG5_9HYPH</name>
<reference evidence="3" key="1">
    <citation type="submission" date="2023-08" db="EMBL/GenBank/DDBJ databases">
        <title>Functional and genomic diversity of the sorghum phyllosphere microbiome.</title>
        <authorList>
            <person name="Shade A."/>
        </authorList>
    </citation>
    <scope>NUCLEOTIDE SEQUENCE</scope>
    <source>
        <strain evidence="3">SORGH_AS_0974</strain>
        <strain evidence="2 4">SORGH_AS_1126</strain>
    </source>
</reference>
<feature type="chain" id="PRO_5042515632" evidence="1">
    <location>
        <begin position="18"/>
        <end position="133"/>
    </location>
</feature>
<keyword evidence="3" id="KW-0223">Dioxygenase</keyword>
<dbReference type="EMBL" id="JAUTBL010000002">
    <property type="protein sequence ID" value="MDQ1185815.1"/>
    <property type="molecule type" value="Genomic_DNA"/>
</dbReference>
<evidence type="ECO:0000313" key="2">
    <source>
        <dbReference type="EMBL" id="MDQ1185815.1"/>
    </source>
</evidence>
<dbReference type="GO" id="GO:0051213">
    <property type="term" value="F:dioxygenase activity"/>
    <property type="evidence" value="ECO:0007669"/>
    <property type="project" value="UniProtKB-KW"/>
</dbReference>
<dbReference type="AlphaFoldDB" id="A0AAJ2ERG5"/>
<sequence>MRWIIAFLIAISVSSEAAPEQATLTNEQIIVRQIRAEMYKLSLNSDLLALQDQHMFVSFTINRKGEIESVKVTNHKNSSWKTLSAVQQLFTTLKLKYVPVAMRSKKFVVPVFVASRQPTVLDMLQNNGQKSGN</sequence>
<organism evidence="3 5">
    <name type="scientific">Agrobacterium larrymoorei</name>
    <dbReference type="NCBI Taxonomy" id="160699"/>
    <lineage>
        <taxon>Bacteria</taxon>
        <taxon>Pseudomonadati</taxon>
        <taxon>Pseudomonadota</taxon>
        <taxon>Alphaproteobacteria</taxon>
        <taxon>Hyphomicrobiales</taxon>
        <taxon>Rhizobiaceae</taxon>
        <taxon>Rhizobium/Agrobacterium group</taxon>
        <taxon>Agrobacterium</taxon>
    </lineage>
</organism>
<evidence type="ECO:0000313" key="3">
    <source>
        <dbReference type="EMBL" id="MDR6102086.1"/>
    </source>
</evidence>
<evidence type="ECO:0000256" key="1">
    <source>
        <dbReference type="SAM" id="SignalP"/>
    </source>
</evidence>
<protein>
    <submittedName>
        <fullName evidence="3">Alkylated DNA repair dioxygenase AlkB</fullName>
    </submittedName>
</protein>
<evidence type="ECO:0000313" key="4">
    <source>
        <dbReference type="Proteomes" id="UP001224781"/>
    </source>
</evidence>
<dbReference type="Proteomes" id="UP001224781">
    <property type="component" value="Unassembled WGS sequence"/>
</dbReference>
<accession>A0AAJ2ERG5</accession>